<accession>A0A1M6TGA6</accession>
<name>A0A1M6TGA6_9BACT</name>
<dbReference type="InterPro" id="IPR021409">
    <property type="entry name" value="DUF3047"/>
</dbReference>
<gene>
    <name evidence="1" type="ORF">SAMN02745216_03670</name>
</gene>
<sequence>MLTKKHIVRMSLIFGLFIAGLAGTLAASLPALELGLFSKASAGGDFPQGWEPLFFPKIEEHTQYTLVEDEGAVVVRAESKGSSSGMICKKEIDPAQYPVMEWRWKVTGVYEKGDVTQKSGDDYPARVYVSFKYDPSKVGFWDRAKYKTAKVLYGEYPPHGAINYIWASNAPKGTVAPNPFSDRVKMIAVESGDENLGQWVSERRNILEDYRNAFGEDPPTIAGIAIMTDSDNTGDQAVSYYGDIVLKPE</sequence>
<proteinExistence type="predicted"/>
<evidence type="ECO:0008006" key="3">
    <source>
        <dbReference type="Google" id="ProtNLM"/>
    </source>
</evidence>
<reference evidence="2" key="1">
    <citation type="submission" date="2016-11" db="EMBL/GenBank/DDBJ databases">
        <authorList>
            <person name="Varghese N."/>
            <person name="Submissions S."/>
        </authorList>
    </citation>
    <scope>NUCLEOTIDE SEQUENCE [LARGE SCALE GENOMIC DNA]</scope>
    <source>
        <strain evidence="2">DSM 16219</strain>
    </source>
</reference>
<dbReference type="EMBL" id="FQZU01000027">
    <property type="protein sequence ID" value="SHK56007.1"/>
    <property type="molecule type" value="Genomic_DNA"/>
</dbReference>
<dbReference type="Proteomes" id="UP000183994">
    <property type="component" value="Unassembled WGS sequence"/>
</dbReference>
<dbReference type="AlphaFoldDB" id="A0A1M6TGA6"/>
<dbReference type="STRING" id="1121393.SAMN02745216_03670"/>
<protein>
    <recommendedName>
        <fullName evidence="3">DUF3047 domain-containing protein</fullName>
    </recommendedName>
</protein>
<organism evidence="1 2">
    <name type="scientific">Desulfatibacillum alkenivorans DSM 16219</name>
    <dbReference type="NCBI Taxonomy" id="1121393"/>
    <lineage>
        <taxon>Bacteria</taxon>
        <taxon>Pseudomonadati</taxon>
        <taxon>Thermodesulfobacteriota</taxon>
        <taxon>Desulfobacteria</taxon>
        <taxon>Desulfobacterales</taxon>
        <taxon>Desulfatibacillaceae</taxon>
        <taxon>Desulfatibacillum</taxon>
    </lineage>
</organism>
<keyword evidence="2" id="KW-1185">Reference proteome</keyword>
<evidence type="ECO:0000313" key="2">
    <source>
        <dbReference type="Proteomes" id="UP000183994"/>
    </source>
</evidence>
<evidence type="ECO:0000313" key="1">
    <source>
        <dbReference type="EMBL" id="SHK56007.1"/>
    </source>
</evidence>
<dbReference type="Pfam" id="PF11249">
    <property type="entry name" value="DUF3047"/>
    <property type="match status" value="1"/>
</dbReference>
<dbReference type="RefSeq" id="WP_244549341.1">
    <property type="nucleotide sequence ID" value="NZ_FQZU01000027.1"/>
</dbReference>